<dbReference type="WBParaSite" id="jg26298">
    <property type="protein sequence ID" value="jg26298"/>
    <property type="gene ID" value="jg26298"/>
</dbReference>
<organism evidence="2 3">
    <name type="scientific">Ditylenchus dipsaci</name>
    <dbReference type="NCBI Taxonomy" id="166011"/>
    <lineage>
        <taxon>Eukaryota</taxon>
        <taxon>Metazoa</taxon>
        <taxon>Ecdysozoa</taxon>
        <taxon>Nematoda</taxon>
        <taxon>Chromadorea</taxon>
        <taxon>Rhabditida</taxon>
        <taxon>Tylenchina</taxon>
        <taxon>Tylenchomorpha</taxon>
        <taxon>Sphaerularioidea</taxon>
        <taxon>Anguinidae</taxon>
        <taxon>Anguininae</taxon>
        <taxon>Ditylenchus</taxon>
    </lineage>
</organism>
<protein>
    <submittedName>
        <fullName evidence="3">Uncharacterized protein</fullName>
    </submittedName>
</protein>
<reference evidence="3" key="1">
    <citation type="submission" date="2022-11" db="UniProtKB">
        <authorList>
            <consortium name="WormBaseParasite"/>
        </authorList>
    </citation>
    <scope>IDENTIFICATION</scope>
</reference>
<dbReference type="Proteomes" id="UP000887574">
    <property type="component" value="Unplaced"/>
</dbReference>
<feature type="region of interest" description="Disordered" evidence="1">
    <location>
        <begin position="1"/>
        <end position="22"/>
    </location>
</feature>
<accession>A0A915E2L9</accession>
<feature type="compositionally biased region" description="Basic residues" evidence="1">
    <location>
        <begin position="1"/>
        <end position="17"/>
    </location>
</feature>
<keyword evidence="2" id="KW-1185">Reference proteome</keyword>
<dbReference type="InterPro" id="IPR008974">
    <property type="entry name" value="TRAF-like"/>
</dbReference>
<sequence length="193" mass="22524">MARPKKSKKSGKSHGHRKPIDEGTVELEVSLKELPYVSEQISFGSMMWQIHLKRNMISVDENKEEGTSKERKIIHRNLLRKKDENQWSCKARGVFTLKKYKDKLLKNEQEISNYNTKFITVFHRCNQYRIFTKFAPFTAVSKNSSAYILHDKITVSLRWKITTVNVDLFPSYDFNKPTPFSDVTLTVEGKSSM</sequence>
<evidence type="ECO:0000256" key="1">
    <source>
        <dbReference type="SAM" id="MobiDB-lite"/>
    </source>
</evidence>
<dbReference type="AlphaFoldDB" id="A0A915E2L9"/>
<evidence type="ECO:0000313" key="2">
    <source>
        <dbReference type="Proteomes" id="UP000887574"/>
    </source>
</evidence>
<evidence type="ECO:0000313" key="3">
    <source>
        <dbReference type="WBParaSite" id="jg26298"/>
    </source>
</evidence>
<name>A0A915E2L9_9BILA</name>
<dbReference type="Gene3D" id="2.60.210.10">
    <property type="entry name" value="Apoptosis, Tumor Necrosis Factor Receptor Associated Protein 2, Chain A"/>
    <property type="match status" value="1"/>
</dbReference>
<proteinExistence type="predicted"/>